<organism evidence="4 5">
    <name type="scientific">Nocardioides aurantiacus</name>
    <dbReference type="NCBI Taxonomy" id="86796"/>
    <lineage>
        <taxon>Bacteria</taxon>
        <taxon>Bacillati</taxon>
        <taxon>Actinomycetota</taxon>
        <taxon>Actinomycetes</taxon>
        <taxon>Propionibacteriales</taxon>
        <taxon>Nocardioidaceae</taxon>
        <taxon>Nocardioides</taxon>
    </lineage>
</organism>
<dbReference type="EMBL" id="RKHO01000001">
    <property type="protein sequence ID" value="ROR90503.1"/>
    <property type="molecule type" value="Genomic_DNA"/>
</dbReference>
<dbReference type="InterPro" id="IPR051159">
    <property type="entry name" value="Hexapeptide_acetyltransf"/>
</dbReference>
<sequence>MAILRAFGAAVGNGVVMRGDVRVHWPWKLTVGNDCWIGEGVWILNLEPVVLGDDVCVSQGAMLCTGSHDRRSPSFEFDNAPIRVADGAWIAARATVLRGVSIGADAVVGATALVTQDVAVGDVVHAPASVVRQSRS</sequence>
<reference evidence="4 5" key="1">
    <citation type="submission" date="2018-11" db="EMBL/GenBank/DDBJ databases">
        <title>Sequencing the genomes of 1000 actinobacteria strains.</title>
        <authorList>
            <person name="Klenk H.-P."/>
        </authorList>
    </citation>
    <scope>NUCLEOTIDE SEQUENCE [LARGE SCALE GENOMIC DNA]</scope>
    <source>
        <strain evidence="4 5">DSM 12652</strain>
    </source>
</reference>
<proteinExistence type="inferred from homology"/>
<name>A0A3N2CSH9_9ACTN</name>
<dbReference type="RefSeq" id="WP_246003399.1">
    <property type="nucleotide sequence ID" value="NZ_RKHO01000001.1"/>
</dbReference>
<evidence type="ECO:0000256" key="1">
    <source>
        <dbReference type="ARBA" id="ARBA00007274"/>
    </source>
</evidence>
<keyword evidence="2 4" id="KW-0808">Transferase</keyword>
<dbReference type="PROSITE" id="PS00101">
    <property type="entry name" value="HEXAPEP_TRANSFERASES"/>
    <property type="match status" value="1"/>
</dbReference>
<dbReference type="InterPro" id="IPR011004">
    <property type="entry name" value="Trimer_LpxA-like_sf"/>
</dbReference>
<evidence type="ECO:0000313" key="4">
    <source>
        <dbReference type="EMBL" id="ROR90503.1"/>
    </source>
</evidence>
<dbReference type="SUPFAM" id="SSF51161">
    <property type="entry name" value="Trimeric LpxA-like enzymes"/>
    <property type="match status" value="1"/>
</dbReference>
<dbReference type="CDD" id="cd05825">
    <property type="entry name" value="LbH_wcaF_like"/>
    <property type="match status" value="1"/>
</dbReference>
<accession>A0A3N2CSH9</accession>
<evidence type="ECO:0000256" key="3">
    <source>
        <dbReference type="ARBA" id="ARBA00022737"/>
    </source>
</evidence>
<evidence type="ECO:0000256" key="2">
    <source>
        <dbReference type="ARBA" id="ARBA00022679"/>
    </source>
</evidence>
<comment type="similarity">
    <text evidence="1">Belongs to the transferase hexapeptide repeat family.</text>
</comment>
<comment type="caution">
    <text evidence="4">The sequence shown here is derived from an EMBL/GenBank/DDBJ whole genome shotgun (WGS) entry which is preliminary data.</text>
</comment>
<dbReference type="InterPro" id="IPR018357">
    <property type="entry name" value="Hexapep_transf_CS"/>
</dbReference>
<dbReference type="Proteomes" id="UP000281738">
    <property type="component" value="Unassembled WGS sequence"/>
</dbReference>
<keyword evidence="3" id="KW-0677">Repeat</keyword>
<gene>
    <name evidence="4" type="ORF">EDD33_1343</name>
</gene>
<dbReference type="AlphaFoldDB" id="A0A3N2CSH9"/>
<keyword evidence="5" id="KW-1185">Reference proteome</keyword>
<dbReference type="Pfam" id="PF14602">
    <property type="entry name" value="Hexapep_2"/>
    <property type="match status" value="2"/>
</dbReference>
<dbReference type="PANTHER" id="PTHR23416:SF23">
    <property type="entry name" value="ACETYLTRANSFERASE C18B11.09C-RELATED"/>
    <property type="match status" value="1"/>
</dbReference>
<dbReference type="Gene3D" id="2.160.10.10">
    <property type="entry name" value="Hexapeptide repeat proteins"/>
    <property type="match status" value="1"/>
</dbReference>
<dbReference type="InterPro" id="IPR001451">
    <property type="entry name" value="Hexapep"/>
</dbReference>
<dbReference type="GO" id="GO:0008374">
    <property type="term" value="F:O-acyltransferase activity"/>
    <property type="evidence" value="ECO:0007669"/>
    <property type="project" value="TreeGrafter"/>
</dbReference>
<dbReference type="GO" id="GO:0005829">
    <property type="term" value="C:cytosol"/>
    <property type="evidence" value="ECO:0007669"/>
    <property type="project" value="TreeGrafter"/>
</dbReference>
<dbReference type="PANTHER" id="PTHR23416">
    <property type="entry name" value="SIALIC ACID SYNTHASE-RELATED"/>
    <property type="match status" value="1"/>
</dbReference>
<evidence type="ECO:0000313" key="5">
    <source>
        <dbReference type="Proteomes" id="UP000281738"/>
    </source>
</evidence>
<protein>
    <submittedName>
        <fullName evidence="4">Putative colanic acid biosynthesis acetyltransferase WcaF</fullName>
    </submittedName>
</protein>